<dbReference type="RefSeq" id="WP_331256121.1">
    <property type="nucleotide sequence ID" value="NZ_CP133270.1"/>
</dbReference>
<dbReference type="PANTHER" id="PTHR43180:SF28">
    <property type="entry name" value="NAD(P)-BINDING ROSSMANN-FOLD SUPERFAMILY PROTEIN"/>
    <property type="match status" value="1"/>
</dbReference>
<dbReference type="SUPFAM" id="SSF51735">
    <property type="entry name" value="NAD(P)-binding Rossmann-fold domains"/>
    <property type="match status" value="1"/>
</dbReference>
<protein>
    <submittedName>
        <fullName evidence="6">SDR family oxidoreductase</fullName>
    </submittedName>
</protein>
<dbReference type="PANTHER" id="PTHR43180">
    <property type="entry name" value="3-OXOACYL-(ACYL-CARRIER-PROTEIN) REDUCTASE (AFU_ORTHOLOGUE AFUA_6G11210)"/>
    <property type="match status" value="1"/>
</dbReference>
<sequence length="268" mass="28566">MGRLKNKIALITGAAQGIGASIAQLFVEEGAYVILSDILDDAGKKLTRELAPNATYFHLDVAQESGWAEISNFIESQFGKLDILVNNAGIMGFFPEFGPQDPEHASFKSWNYIHDVNLGGTFLGCKMAIPLMKEDGGSIVNMSSRSGLVGVPGAAAYASSKAAIRNHTKTVALYCAEKNYKIRCNGIYPAAILTSIWDPMLGATPEMRALSIEKIERAIPLGKMGEPLDVAYCALYLASDESKYVTGAELVIDGGILAGSSAAPKPQD</sequence>
<dbReference type="PRINTS" id="PR00080">
    <property type="entry name" value="SDRFAMILY"/>
</dbReference>
<keyword evidence="5" id="KW-0753">Steroid metabolism</keyword>
<dbReference type="Gene3D" id="3.40.50.720">
    <property type="entry name" value="NAD(P)-binding Rossmann-like Domain"/>
    <property type="match status" value="1"/>
</dbReference>
<accession>A0ABZ2C5M0</accession>
<reference evidence="6 7" key="1">
    <citation type="journal article" date="2024" name="Environ. Microbiol.">
        <title>Novel evolutionary insights on the interactions of the Holosporales (Alphaproteobacteria) with eukaryotic hosts from comparative genomics.</title>
        <authorList>
            <person name="Giovannini M."/>
            <person name="Petroni G."/>
            <person name="Castelli M."/>
        </authorList>
    </citation>
    <scope>NUCLEOTIDE SEQUENCE [LARGE SCALE GENOMIC DNA]</scope>
    <source>
        <strain evidence="6 7">US_Bl 15I1</strain>
    </source>
</reference>
<evidence type="ECO:0000256" key="3">
    <source>
        <dbReference type="ARBA" id="ARBA00023027"/>
    </source>
</evidence>
<evidence type="ECO:0000256" key="1">
    <source>
        <dbReference type="ARBA" id="ARBA00006484"/>
    </source>
</evidence>
<dbReference type="Pfam" id="PF13561">
    <property type="entry name" value="adh_short_C2"/>
    <property type="match status" value="1"/>
</dbReference>
<dbReference type="Proteomes" id="UP001330434">
    <property type="component" value="Chromosome"/>
</dbReference>
<comment type="similarity">
    <text evidence="1">Belongs to the short-chain dehydrogenases/reductases (SDR) family.</text>
</comment>
<keyword evidence="4" id="KW-0443">Lipid metabolism</keyword>
<dbReference type="PRINTS" id="PR00081">
    <property type="entry name" value="GDHRDH"/>
</dbReference>
<name>A0ABZ2C5M0_9PROT</name>
<dbReference type="InterPro" id="IPR002347">
    <property type="entry name" value="SDR_fam"/>
</dbReference>
<evidence type="ECO:0000256" key="2">
    <source>
        <dbReference type="ARBA" id="ARBA00023002"/>
    </source>
</evidence>
<evidence type="ECO:0000256" key="4">
    <source>
        <dbReference type="ARBA" id="ARBA00023098"/>
    </source>
</evidence>
<organism evidence="6 7">
    <name type="scientific">Candidatus Bealeia paramacronuclearis</name>
    <dbReference type="NCBI Taxonomy" id="1921001"/>
    <lineage>
        <taxon>Bacteria</taxon>
        <taxon>Pseudomonadati</taxon>
        <taxon>Pseudomonadota</taxon>
        <taxon>Alphaproteobacteria</taxon>
        <taxon>Holosporales</taxon>
        <taxon>Holosporaceae</taxon>
        <taxon>Candidatus Bealeia</taxon>
    </lineage>
</organism>
<keyword evidence="7" id="KW-1185">Reference proteome</keyword>
<evidence type="ECO:0000313" key="7">
    <source>
        <dbReference type="Proteomes" id="UP001330434"/>
    </source>
</evidence>
<evidence type="ECO:0000256" key="5">
    <source>
        <dbReference type="ARBA" id="ARBA00023221"/>
    </source>
</evidence>
<dbReference type="InterPro" id="IPR036291">
    <property type="entry name" value="NAD(P)-bd_dom_sf"/>
</dbReference>
<proteinExistence type="inferred from homology"/>
<gene>
    <name evidence="6" type="ORF">Bealeia1_01554</name>
</gene>
<keyword evidence="2" id="KW-0560">Oxidoreductase</keyword>
<evidence type="ECO:0000313" key="6">
    <source>
        <dbReference type="EMBL" id="WVX67353.1"/>
    </source>
</evidence>
<dbReference type="EMBL" id="CP133270">
    <property type="protein sequence ID" value="WVX67353.1"/>
    <property type="molecule type" value="Genomic_DNA"/>
</dbReference>
<keyword evidence="3" id="KW-0520">NAD</keyword>